<dbReference type="SUPFAM" id="SSF48403">
    <property type="entry name" value="Ankyrin repeat"/>
    <property type="match status" value="1"/>
</dbReference>
<proteinExistence type="predicted"/>
<dbReference type="PROSITE" id="PS50088">
    <property type="entry name" value="ANK_REPEAT"/>
    <property type="match status" value="1"/>
</dbReference>
<name>A0A3B0YD69_9ZZZZ</name>
<dbReference type="GO" id="GO:0005634">
    <property type="term" value="C:nucleus"/>
    <property type="evidence" value="ECO:0007669"/>
    <property type="project" value="TreeGrafter"/>
</dbReference>
<dbReference type="PROSITE" id="PS50297">
    <property type="entry name" value="ANK_REP_REGION"/>
    <property type="match status" value="1"/>
</dbReference>
<gene>
    <name evidence="1" type="ORF">MNBD_GAMMA11-1381</name>
</gene>
<reference evidence="1" key="1">
    <citation type="submission" date="2018-06" db="EMBL/GenBank/DDBJ databases">
        <authorList>
            <person name="Zhirakovskaya E."/>
        </authorList>
    </citation>
    <scope>NUCLEOTIDE SEQUENCE</scope>
</reference>
<dbReference type="InterPro" id="IPR002110">
    <property type="entry name" value="Ankyrin_rpt"/>
</dbReference>
<dbReference type="PANTHER" id="PTHR24183">
    <property type="entry name" value="FIBRONECTIN TYPE 3 AND ANKYRIN REPEAT DOMAINS PROTEIN 1"/>
    <property type="match status" value="1"/>
</dbReference>
<dbReference type="Pfam" id="PF12796">
    <property type="entry name" value="Ank_2"/>
    <property type="match status" value="1"/>
</dbReference>
<accession>A0A3B0YD69</accession>
<evidence type="ECO:0000313" key="1">
    <source>
        <dbReference type="EMBL" id="VAW66326.1"/>
    </source>
</evidence>
<dbReference type="InterPro" id="IPR036770">
    <property type="entry name" value="Ankyrin_rpt-contain_sf"/>
</dbReference>
<dbReference type="PANTHER" id="PTHR24183:SF1">
    <property type="entry name" value="FIBRONECTIN TYPE 3 AND ANKYRIN REPEAT DOMAINS PROTEIN 1"/>
    <property type="match status" value="1"/>
</dbReference>
<organism evidence="1">
    <name type="scientific">hydrothermal vent metagenome</name>
    <dbReference type="NCBI Taxonomy" id="652676"/>
    <lineage>
        <taxon>unclassified sequences</taxon>
        <taxon>metagenomes</taxon>
        <taxon>ecological metagenomes</taxon>
    </lineage>
</organism>
<dbReference type="EMBL" id="UOFG01000270">
    <property type="protein sequence ID" value="VAW66326.1"/>
    <property type="molecule type" value="Genomic_DNA"/>
</dbReference>
<dbReference type="AlphaFoldDB" id="A0A3B0YD69"/>
<sequence length="159" mass="17463">MACSHINGCELFVQFAMNPALELWKISYCKSRDYTHCARFKKSLSGLPIPLTLLPNGAFITDTGNENIGSASLFNAIVKHQTNMIRSLLRVGIDLNIRNIEGTTPLMAAAEYGVEDIAKILLENGAETTVVNNNNESAYDIAIKNKHLNIAKLLSPDKD</sequence>
<dbReference type="SMART" id="SM00248">
    <property type="entry name" value="ANK"/>
    <property type="match status" value="2"/>
</dbReference>
<dbReference type="Gene3D" id="1.25.40.20">
    <property type="entry name" value="Ankyrin repeat-containing domain"/>
    <property type="match status" value="1"/>
</dbReference>
<dbReference type="GO" id="GO:0042981">
    <property type="term" value="P:regulation of apoptotic process"/>
    <property type="evidence" value="ECO:0007669"/>
    <property type="project" value="TreeGrafter"/>
</dbReference>
<protein>
    <submittedName>
        <fullName evidence="1">Uncharacterized protein</fullName>
    </submittedName>
</protein>